<organism evidence="1 2">
    <name type="scientific">Hypothenemus hampei</name>
    <name type="common">Coffee berry borer</name>
    <dbReference type="NCBI Taxonomy" id="57062"/>
    <lineage>
        <taxon>Eukaryota</taxon>
        <taxon>Metazoa</taxon>
        <taxon>Ecdysozoa</taxon>
        <taxon>Arthropoda</taxon>
        <taxon>Hexapoda</taxon>
        <taxon>Insecta</taxon>
        <taxon>Pterygota</taxon>
        <taxon>Neoptera</taxon>
        <taxon>Endopterygota</taxon>
        <taxon>Coleoptera</taxon>
        <taxon>Polyphaga</taxon>
        <taxon>Cucujiformia</taxon>
        <taxon>Curculionidae</taxon>
        <taxon>Scolytinae</taxon>
        <taxon>Hypothenemus</taxon>
    </lineage>
</organism>
<sequence>MKKSKDTKKIKDLQKYINHNHELYNSIVCKFRSPPQELEKEFKLLSFHSLKLFKDKLLEEHGDNYFQIVADGYKYPTQKWVYDLFKKEYGEPTRNEMISSLKTFINEYTTNCGENYAMEVEENLVIAQHITSWRKMFRCIFHLLPT</sequence>
<dbReference type="AlphaFoldDB" id="A0ABD1FG70"/>
<dbReference type="EMBL" id="JBDJPC010000001">
    <property type="protein sequence ID" value="KAL1518286.1"/>
    <property type="molecule type" value="Genomic_DNA"/>
</dbReference>
<reference evidence="1 2" key="1">
    <citation type="submission" date="2024-05" db="EMBL/GenBank/DDBJ databases">
        <title>Genetic variation in Jamaican populations of the coffee berry borer (Hypothenemus hampei).</title>
        <authorList>
            <person name="Errbii M."/>
            <person name="Myrie A."/>
        </authorList>
    </citation>
    <scope>NUCLEOTIDE SEQUENCE [LARGE SCALE GENOMIC DNA]</scope>
    <source>
        <strain evidence="1">JA-Hopewell-2020-01-JO</strain>
        <tissue evidence="1">Whole body</tissue>
    </source>
</reference>
<proteinExistence type="predicted"/>
<evidence type="ECO:0000313" key="2">
    <source>
        <dbReference type="Proteomes" id="UP001566132"/>
    </source>
</evidence>
<evidence type="ECO:0000313" key="1">
    <source>
        <dbReference type="EMBL" id="KAL1518286.1"/>
    </source>
</evidence>
<accession>A0ABD1FG70</accession>
<comment type="caution">
    <text evidence="1">The sequence shown here is derived from an EMBL/GenBank/DDBJ whole genome shotgun (WGS) entry which is preliminary data.</text>
</comment>
<keyword evidence="2" id="KW-1185">Reference proteome</keyword>
<gene>
    <name evidence="1" type="ORF">ABEB36_001930</name>
</gene>
<name>A0ABD1FG70_HYPHA</name>
<protein>
    <submittedName>
        <fullName evidence="1">Uncharacterized protein</fullName>
    </submittedName>
</protein>
<dbReference type="Proteomes" id="UP001566132">
    <property type="component" value="Unassembled WGS sequence"/>
</dbReference>